<reference evidence="9" key="1">
    <citation type="journal article" date="2020" name="mSystems">
        <title>Genome- and Community-Level Interaction Insights into Carbon Utilization and Element Cycling Functions of Hydrothermarchaeota in Hydrothermal Sediment.</title>
        <authorList>
            <person name="Zhou Z."/>
            <person name="Liu Y."/>
            <person name="Xu W."/>
            <person name="Pan J."/>
            <person name="Luo Z.H."/>
            <person name="Li M."/>
        </authorList>
    </citation>
    <scope>NUCLEOTIDE SEQUENCE [LARGE SCALE GENOMIC DNA]</scope>
    <source>
        <strain evidence="9">SpSt-853</strain>
    </source>
</reference>
<evidence type="ECO:0000256" key="5">
    <source>
        <dbReference type="ARBA" id="ARBA00048772"/>
    </source>
</evidence>
<feature type="binding site" evidence="6">
    <location>
        <begin position="130"/>
        <end position="133"/>
    </location>
    <ligand>
        <name>carbamoyl phosphate</name>
        <dbReference type="ChEBI" id="CHEBI:58228"/>
    </ligand>
</feature>
<dbReference type="InterPro" id="IPR024904">
    <property type="entry name" value="OTCase_ArgI"/>
</dbReference>
<accession>A0A7C5EVB0</accession>
<dbReference type="PRINTS" id="PR00100">
    <property type="entry name" value="AOTCASE"/>
</dbReference>
<feature type="domain" description="Aspartate/ornithine carbamoyltransferase Asp/Orn-binding" evidence="7">
    <location>
        <begin position="150"/>
        <end position="300"/>
    </location>
</feature>
<dbReference type="NCBIfam" id="NF001986">
    <property type="entry name" value="PRK00779.1"/>
    <property type="match status" value="1"/>
</dbReference>
<comment type="caution">
    <text evidence="9">The sequence shown here is derived from an EMBL/GenBank/DDBJ whole genome shotgun (WGS) entry which is preliminary data.</text>
</comment>
<dbReference type="GO" id="GO:0004585">
    <property type="term" value="F:ornithine carbamoyltransferase activity"/>
    <property type="evidence" value="ECO:0007669"/>
    <property type="project" value="UniProtKB-UniRule"/>
</dbReference>
<dbReference type="GO" id="GO:0005737">
    <property type="term" value="C:cytoplasm"/>
    <property type="evidence" value="ECO:0007669"/>
    <property type="project" value="UniProtKB-SubCell"/>
</dbReference>
<dbReference type="Pfam" id="PF00185">
    <property type="entry name" value="OTCace"/>
    <property type="match status" value="1"/>
</dbReference>
<evidence type="ECO:0000256" key="3">
    <source>
        <dbReference type="ARBA" id="ARBA00013007"/>
    </source>
</evidence>
<evidence type="ECO:0000259" key="8">
    <source>
        <dbReference type="Pfam" id="PF02729"/>
    </source>
</evidence>
<dbReference type="HAMAP" id="MF_01109">
    <property type="entry name" value="OTCase"/>
    <property type="match status" value="1"/>
</dbReference>
<feature type="binding site" evidence="6">
    <location>
        <position position="289"/>
    </location>
    <ligand>
        <name>carbamoyl phosphate</name>
        <dbReference type="ChEBI" id="CHEBI:58228"/>
    </ligand>
</feature>
<dbReference type="InterPro" id="IPR006132">
    <property type="entry name" value="Asp/Orn_carbamoyltranf_P-bd"/>
</dbReference>
<dbReference type="PROSITE" id="PS00097">
    <property type="entry name" value="CARBAMOYLTRANSFERASE"/>
    <property type="match status" value="1"/>
</dbReference>
<evidence type="ECO:0000313" key="9">
    <source>
        <dbReference type="EMBL" id="HGZ10805.1"/>
    </source>
</evidence>
<dbReference type="Pfam" id="PF02729">
    <property type="entry name" value="OTCace_N"/>
    <property type="match status" value="1"/>
</dbReference>
<dbReference type="AlphaFoldDB" id="A0A7C5EVB0"/>
<keyword evidence="6" id="KW-0963">Cytoplasm</keyword>
<name>A0A7C5EVB0_9BACT</name>
<feature type="domain" description="Aspartate/ornithine carbamoyltransferase carbamoyl-P binding" evidence="8">
    <location>
        <begin position="3"/>
        <end position="143"/>
    </location>
</feature>
<gene>
    <name evidence="9" type="primary">argF</name>
    <name evidence="9" type="ORF">ENW48_01130</name>
</gene>
<sequence>MKRDLLTILDLSRGEIATLLARAKELKALYRQGQQFMPLKGKTLAMLFDKPSTRTRVSFEAGMAQLGGATIYLERGQTQLSRAEPLSDTARVLSRYVDALVVRTFGQEVVEELARHASIPVINGLTDTHHPCQVLSDLMTVEERFGGVTGLKVAWVGDGNNVANSWITAALRLDFHLYLACPRGYEPDRDLLQQAQREGRPVFLGEDPKWAVAEAQVINTDVWASMGQEEEAATRKKVFRAYQVNEDLLRFAPPEAIVLHCLPAHRGEEITSEVLDGPQSAVWDQAENRLHFQKALLEWLLG</sequence>
<dbReference type="GO" id="GO:0019240">
    <property type="term" value="P:citrulline biosynthetic process"/>
    <property type="evidence" value="ECO:0007669"/>
    <property type="project" value="TreeGrafter"/>
</dbReference>
<comment type="catalytic activity">
    <reaction evidence="5 6">
        <text>carbamoyl phosphate + L-ornithine = L-citrulline + phosphate + H(+)</text>
        <dbReference type="Rhea" id="RHEA:19513"/>
        <dbReference type="ChEBI" id="CHEBI:15378"/>
        <dbReference type="ChEBI" id="CHEBI:43474"/>
        <dbReference type="ChEBI" id="CHEBI:46911"/>
        <dbReference type="ChEBI" id="CHEBI:57743"/>
        <dbReference type="ChEBI" id="CHEBI:58228"/>
        <dbReference type="EC" id="2.1.3.3"/>
    </reaction>
</comment>
<dbReference type="InterPro" id="IPR006130">
    <property type="entry name" value="Asp/Orn_carbamoylTrfase"/>
</dbReference>
<evidence type="ECO:0000259" key="7">
    <source>
        <dbReference type="Pfam" id="PF00185"/>
    </source>
</evidence>
<dbReference type="InterPro" id="IPR002292">
    <property type="entry name" value="Orn/put_carbamltrans"/>
</dbReference>
<evidence type="ECO:0000256" key="6">
    <source>
        <dbReference type="HAMAP-Rule" id="MF_01109"/>
    </source>
</evidence>
<dbReference type="SUPFAM" id="SSF53671">
    <property type="entry name" value="Aspartate/ornithine carbamoyltransferase"/>
    <property type="match status" value="1"/>
</dbReference>
<proteinExistence type="inferred from homology"/>
<dbReference type="EMBL" id="DTKJ01000012">
    <property type="protein sequence ID" value="HGZ10805.1"/>
    <property type="molecule type" value="Genomic_DNA"/>
</dbReference>
<evidence type="ECO:0000256" key="4">
    <source>
        <dbReference type="ARBA" id="ARBA00022679"/>
    </source>
</evidence>
<dbReference type="EC" id="2.1.3.3" evidence="3 6"/>
<dbReference type="NCBIfam" id="TIGR00658">
    <property type="entry name" value="orni_carb_tr"/>
    <property type="match status" value="1"/>
</dbReference>
<feature type="binding site" evidence="6">
    <location>
        <begin position="225"/>
        <end position="226"/>
    </location>
    <ligand>
        <name>L-ornithine</name>
        <dbReference type="ChEBI" id="CHEBI:46911"/>
    </ligand>
</feature>
<feature type="binding site" evidence="6">
    <location>
        <position position="221"/>
    </location>
    <ligand>
        <name>L-ornithine</name>
        <dbReference type="ChEBI" id="CHEBI:46911"/>
    </ligand>
</feature>
<dbReference type="InterPro" id="IPR036901">
    <property type="entry name" value="Asp/Orn_carbamoylTrfase_sf"/>
</dbReference>
<feature type="binding site" evidence="6">
    <location>
        <begin position="52"/>
        <end position="55"/>
    </location>
    <ligand>
        <name>carbamoyl phosphate</name>
        <dbReference type="ChEBI" id="CHEBI:58228"/>
    </ligand>
</feature>
<comment type="similarity">
    <text evidence="2 6">Belongs to the aspartate/ornithine carbamoyltransferase superfamily. OTCase family.</text>
</comment>
<dbReference type="PANTHER" id="PTHR45753:SF3">
    <property type="entry name" value="ORNITHINE TRANSCARBAMYLASE, MITOCHONDRIAL"/>
    <property type="match status" value="1"/>
</dbReference>
<feature type="binding site" evidence="6">
    <location>
        <position position="161"/>
    </location>
    <ligand>
        <name>L-ornithine</name>
        <dbReference type="ChEBI" id="CHEBI:46911"/>
    </ligand>
</feature>
<dbReference type="FunFam" id="3.40.50.1370:FF:000008">
    <property type="entry name" value="Ornithine carbamoyltransferase"/>
    <property type="match status" value="1"/>
</dbReference>
<dbReference type="GO" id="GO:0016597">
    <property type="term" value="F:amino acid binding"/>
    <property type="evidence" value="ECO:0007669"/>
    <property type="project" value="InterPro"/>
</dbReference>
<dbReference type="Gene3D" id="3.40.50.1370">
    <property type="entry name" value="Aspartate/ornithine carbamoyltransferase"/>
    <property type="match status" value="2"/>
</dbReference>
<dbReference type="PANTHER" id="PTHR45753">
    <property type="entry name" value="ORNITHINE CARBAMOYLTRANSFERASE, MITOCHONDRIAL"/>
    <property type="match status" value="1"/>
</dbReference>
<protein>
    <recommendedName>
        <fullName evidence="3 6">Ornithine carbamoyltransferase</fullName>
        <shortName evidence="6">OTCase</shortName>
        <ecNumber evidence="3 6">2.1.3.3</ecNumber>
    </recommendedName>
</protein>
<feature type="binding site" evidence="6">
    <location>
        <position position="103"/>
    </location>
    <ligand>
        <name>carbamoyl phosphate</name>
        <dbReference type="ChEBI" id="CHEBI:58228"/>
    </ligand>
</feature>
<feature type="binding site" evidence="6">
    <location>
        <begin position="261"/>
        <end position="262"/>
    </location>
    <ligand>
        <name>carbamoyl phosphate</name>
        <dbReference type="ChEBI" id="CHEBI:58228"/>
    </ligand>
</feature>
<evidence type="ECO:0000256" key="2">
    <source>
        <dbReference type="ARBA" id="ARBA00007805"/>
    </source>
</evidence>
<evidence type="ECO:0000256" key="1">
    <source>
        <dbReference type="ARBA" id="ARBA00004975"/>
    </source>
</evidence>
<comment type="subcellular location">
    <subcellularLocation>
        <location evidence="6">Cytoplasm</location>
    </subcellularLocation>
</comment>
<feature type="binding site" evidence="6">
    <location>
        <position position="79"/>
    </location>
    <ligand>
        <name>carbamoyl phosphate</name>
        <dbReference type="ChEBI" id="CHEBI:58228"/>
    </ligand>
</feature>
<organism evidence="9">
    <name type="scientific">Desulfobacca acetoxidans</name>
    <dbReference type="NCBI Taxonomy" id="60893"/>
    <lineage>
        <taxon>Bacteria</taxon>
        <taxon>Pseudomonadati</taxon>
        <taxon>Thermodesulfobacteriota</taxon>
        <taxon>Desulfobaccia</taxon>
        <taxon>Desulfobaccales</taxon>
        <taxon>Desulfobaccaceae</taxon>
        <taxon>Desulfobacca</taxon>
    </lineage>
</organism>
<dbReference type="InterPro" id="IPR006131">
    <property type="entry name" value="Asp_carbamoyltransf_Asp/Orn-bd"/>
</dbReference>
<dbReference type="GO" id="GO:0042450">
    <property type="term" value="P:L-arginine biosynthetic process via ornithine"/>
    <property type="evidence" value="ECO:0007669"/>
    <property type="project" value="UniProtKB-UniRule"/>
</dbReference>
<keyword evidence="4 6" id="KW-0808">Transferase</keyword>
<comment type="pathway">
    <text evidence="1">Amino-acid biosynthesis; L-arginine biosynthesis; L-arginine from L-ornithine and carbamoyl phosphate: step 1/3.</text>
</comment>
<dbReference type="PRINTS" id="PR00102">
    <property type="entry name" value="OTCASE"/>
</dbReference>